<sequence>MKKLFNSFFLFFIAFCFGQPKYKQIINDSIQVIVCTAPSDDMNNLNEDVIYNVLGVEVKPIFPGGWIKLDEFVKMNYQVPLINGQKIKGKISTTVTIEKDGNISNISIIKDLGYGSGKEAERVLMMMPKWTPAMVNGKPVRCLYAIPIQLP</sequence>
<dbReference type="Pfam" id="PF03544">
    <property type="entry name" value="TonB_C"/>
    <property type="match status" value="1"/>
</dbReference>
<dbReference type="RefSeq" id="WP_091085536.1">
    <property type="nucleotide sequence ID" value="NZ_FNRD01000002.1"/>
</dbReference>
<protein>
    <submittedName>
        <fullName evidence="2">Protein TonB</fullName>
    </submittedName>
</protein>
<feature type="domain" description="TonB C-terminal" evidence="1">
    <location>
        <begin position="85"/>
        <end position="148"/>
    </location>
</feature>
<keyword evidence="3" id="KW-1185">Reference proteome</keyword>
<name>A0A1H3Z6L8_9FLAO</name>
<evidence type="ECO:0000259" key="1">
    <source>
        <dbReference type="Pfam" id="PF03544"/>
    </source>
</evidence>
<dbReference type="Gene3D" id="3.30.1150.10">
    <property type="match status" value="1"/>
</dbReference>
<dbReference type="Proteomes" id="UP000198951">
    <property type="component" value="Unassembled WGS sequence"/>
</dbReference>
<dbReference type="OrthoDB" id="1095452at2"/>
<reference evidence="3" key="1">
    <citation type="submission" date="2016-10" db="EMBL/GenBank/DDBJ databases">
        <authorList>
            <person name="Varghese N."/>
            <person name="Submissions S."/>
        </authorList>
    </citation>
    <scope>NUCLEOTIDE SEQUENCE [LARGE SCALE GENOMIC DNA]</scope>
    <source>
        <strain evidence="3">DSM 22376</strain>
    </source>
</reference>
<evidence type="ECO:0000313" key="3">
    <source>
        <dbReference type="Proteomes" id="UP000198951"/>
    </source>
</evidence>
<dbReference type="GO" id="GO:0055085">
    <property type="term" value="P:transmembrane transport"/>
    <property type="evidence" value="ECO:0007669"/>
    <property type="project" value="InterPro"/>
</dbReference>
<evidence type="ECO:0000313" key="2">
    <source>
        <dbReference type="EMBL" id="SEA19031.1"/>
    </source>
</evidence>
<accession>A0A1H3Z6L8</accession>
<dbReference type="SUPFAM" id="SSF74653">
    <property type="entry name" value="TolA/TonB C-terminal domain"/>
    <property type="match status" value="1"/>
</dbReference>
<dbReference type="EMBL" id="FNRD01000002">
    <property type="protein sequence ID" value="SEA19031.1"/>
    <property type="molecule type" value="Genomic_DNA"/>
</dbReference>
<organism evidence="2 3">
    <name type="scientific">Flavobacterium gillisiae</name>
    <dbReference type="NCBI Taxonomy" id="150146"/>
    <lineage>
        <taxon>Bacteria</taxon>
        <taxon>Pseudomonadati</taxon>
        <taxon>Bacteroidota</taxon>
        <taxon>Flavobacteriia</taxon>
        <taxon>Flavobacteriales</taxon>
        <taxon>Flavobacteriaceae</taxon>
        <taxon>Flavobacterium</taxon>
    </lineage>
</organism>
<dbReference type="STRING" id="150146.SAMN05443667_102270"/>
<dbReference type="InterPro" id="IPR037682">
    <property type="entry name" value="TonB_C"/>
</dbReference>
<proteinExistence type="predicted"/>
<dbReference type="AlphaFoldDB" id="A0A1H3Z6L8"/>
<gene>
    <name evidence="2" type="ORF">SAMN05443667_102270</name>
</gene>